<evidence type="ECO:0000259" key="2">
    <source>
        <dbReference type="SMART" id="SM00939"/>
    </source>
</evidence>
<gene>
    <name evidence="3" type="ORF">P3W55_17430</name>
</gene>
<sequence>MSSTPQTSSSTLRTGIFSGPVAGLRYQTPTLSGLTNEKGEFQYREGERIAFLLGNTPIGSAPGAPRINLAEIVSRVDGNINKLRDAGLTNIARLLCSLDRDGNLNGGIAIDPAAHDILGKQRINFRHDISFAGLALNPVLEFEQDPVVATLLAELSAAGVFTDRTPRTLCTAATARNEVRRHILGILRFKDVRIPLQNGLYVYADVFRPAKQGKFPVIMNCGPYGRAFYHHSIADDADFDAHEEMEDRYFHGNPDGQVFENHETANTVDWVPHDYVLVRVDGPGSGKNPGTLAPFGIETAEAFRDAIDWAGVQPWSNGNVGLWGMSYYAMSQHAAASLEPRHLKAMIAIGTDVDLYDEVAYTGGILNEEFFTHWYQAGVLAAVCGEPNAVDFIGMLKAATFRDSDTAAAFGPRSTILMSPDMSKVKVPLWAVACTTHMAHFHQLGSSEAYLATNTRSKKIDFWEDWFTKPYSRSAIADHRAFFDHWLKGIDNGIMDKPPVRLEIRSGNGASYIQEENEWPIARTTYPRWFFDATPADWQGDAYRDDFLRLSLTPPTVDSQADYSAEIPLELRTGMPPCFLPVKPPEVLEIWRTGISFISEPMQEDMVFAGYGKAKLWVSSTSADMDIYLSLRVLDEAGREVDYAGPTTMGMNVPNYPLAKGWLKVSHRRIDAARSTHYTVKHTHRKADYAPLEGGEVVPVEIEIIPNTALIRKGYRLRVDIQPFDGVDHGPRHGYDASYHDGARNTVFTGPDRPGFIQLPIVPAKGA</sequence>
<keyword evidence="1 3" id="KW-0378">Hydrolase</keyword>
<dbReference type="Gene3D" id="2.60.120.260">
    <property type="entry name" value="Galactose-binding domain-like"/>
    <property type="match status" value="1"/>
</dbReference>
<dbReference type="InterPro" id="IPR013736">
    <property type="entry name" value="Xaa-Pro_dipept_C"/>
</dbReference>
<dbReference type="SUPFAM" id="SSF53474">
    <property type="entry name" value="alpha/beta-Hydrolases"/>
    <property type="match status" value="1"/>
</dbReference>
<dbReference type="SUPFAM" id="SSF49785">
    <property type="entry name" value="Galactose-binding domain-like"/>
    <property type="match status" value="1"/>
</dbReference>
<evidence type="ECO:0000256" key="1">
    <source>
        <dbReference type="ARBA" id="ARBA00022801"/>
    </source>
</evidence>
<dbReference type="InterPro" id="IPR050585">
    <property type="entry name" value="Xaa-Pro_dipeptidyl-ppase/CocE"/>
</dbReference>
<dbReference type="AlphaFoldDB" id="A0AAW6P8I5"/>
<dbReference type="Gene3D" id="3.40.50.1820">
    <property type="entry name" value="alpha/beta hydrolase"/>
    <property type="match status" value="1"/>
</dbReference>
<dbReference type="PANTHER" id="PTHR43056:SF10">
    <property type="entry name" value="COCE_NOND FAMILY, PUTATIVE (AFU_ORTHOLOGUE AFUA_7G00600)-RELATED"/>
    <property type="match status" value="1"/>
</dbReference>
<dbReference type="InterPro" id="IPR008979">
    <property type="entry name" value="Galactose-bd-like_sf"/>
</dbReference>
<name>A0AAW6P8I5_9PSED</name>
<dbReference type="InterPro" id="IPR000383">
    <property type="entry name" value="Xaa-Pro-like_dom"/>
</dbReference>
<dbReference type="SMART" id="SM00939">
    <property type="entry name" value="PepX_C"/>
    <property type="match status" value="1"/>
</dbReference>
<feature type="domain" description="Xaa-Pro dipeptidyl-peptidase C-terminal" evidence="2">
    <location>
        <begin position="480"/>
        <end position="758"/>
    </location>
</feature>
<evidence type="ECO:0000313" key="3">
    <source>
        <dbReference type="EMBL" id="MDF3843497.1"/>
    </source>
</evidence>
<dbReference type="Pfam" id="PF08530">
    <property type="entry name" value="PepX_C"/>
    <property type="match status" value="1"/>
</dbReference>
<proteinExistence type="predicted"/>
<reference evidence="3" key="1">
    <citation type="submission" date="2023-03" db="EMBL/GenBank/DDBJ databases">
        <title>Draft assemblies of triclosan tolerant bacteria isolated from returned activated sludge.</title>
        <authorList>
            <person name="Van Hamelsveld S."/>
        </authorList>
    </citation>
    <scope>NUCLEOTIDE SEQUENCE</scope>
    <source>
        <strain evidence="3">GW210015_S63</strain>
    </source>
</reference>
<dbReference type="Proteomes" id="UP001220662">
    <property type="component" value="Unassembled WGS sequence"/>
</dbReference>
<dbReference type="Pfam" id="PF02129">
    <property type="entry name" value="Peptidase_S15"/>
    <property type="match status" value="1"/>
</dbReference>
<dbReference type="GO" id="GO:0008239">
    <property type="term" value="F:dipeptidyl-peptidase activity"/>
    <property type="evidence" value="ECO:0007669"/>
    <property type="project" value="InterPro"/>
</dbReference>
<evidence type="ECO:0000313" key="4">
    <source>
        <dbReference type="Proteomes" id="UP001220662"/>
    </source>
</evidence>
<accession>A0AAW6P8I5</accession>
<dbReference type="RefSeq" id="WP_276215085.1">
    <property type="nucleotide sequence ID" value="NZ_JARJLR010000281.1"/>
</dbReference>
<dbReference type="InterPro" id="IPR005674">
    <property type="entry name" value="CocE/Ser_esterase"/>
</dbReference>
<dbReference type="Gene3D" id="1.10.3020.20">
    <property type="match status" value="1"/>
</dbReference>
<dbReference type="PANTHER" id="PTHR43056">
    <property type="entry name" value="PEPTIDASE S9 PROLYL OLIGOPEPTIDASE"/>
    <property type="match status" value="1"/>
</dbReference>
<comment type="caution">
    <text evidence="3">The sequence shown here is derived from an EMBL/GenBank/DDBJ whole genome shotgun (WGS) entry which is preliminary data.</text>
</comment>
<dbReference type="NCBIfam" id="TIGR00976">
    <property type="entry name" value="CocE_NonD"/>
    <property type="match status" value="1"/>
</dbReference>
<dbReference type="InterPro" id="IPR029058">
    <property type="entry name" value="AB_hydrolase_fold"/>
</dbReference>
<organism evidence="3 4">
    <name type="scientific">Pseudomonas citronellolis</name>
    <dbReference type="NCBI Taxonomy" id="53408"/>
    <lineage>
        <taxon>Bacteria</taxon>
        <taxon>Pseudomonadati</taxon>
        <taxon>Pseudomonadota</taxon>
        <taxon>Gammaproteobacteria</taxon>
        <taxon>Pseudomonadales</taxon>
        <taxon>Pseudomonadaceae</taxon>
        <taxon>Pseudomonas</taxon>
    </lineage>
</organism>
<dbReference type="EMBL" id="JARJLR010000281">
    <property type="protein sequence ID" value="MDF3843497.1"/>
    <property type="molecule type" value="Genomic_DNA"/>
</dbReference>
<protein>
    <submittedName>
        <fullName evidence="3">CocE/NonD family hydrolase</fullName>
    </submittedName>
</protein>